<evidence type="ECO:0000313" key="2">
    <source>
        <dbReference type="EMBL" id="WBF77644.1"/>
    </source>
</evidence>
<accession>A0AAE9VXE0</accession>
<keyword evidence="1" id="KW-0812">Transmembrane</keyword>
<gene>
    <name evidence="2" type="ORF">A73_46</name>
</gene>
<evidence type="ECO:0000313" key="3">
    <source>
        <dbReference type="Proteomes" id="UP001223579"/>
    </source>
</evidence>
<evidence type="ECO:0000256" key="1">
    <source>
        <dbReference type="SAM" id="Phobius"/>
    </source>
</evidence>
<keyword evidence="1" id="KW-1133">Transmembrane helix</keyword>
<keyword evidence="3" id="KW-1185">Reference proteome</keyword>
<organism evidence="2 3">
    <name type="scientific">Escherichia phage A73</name>
    <dbReference type="NCBI Taxonomy" id="3003819"/>
    <lineage>
        <taxon>Viruses</taxon>
        <taxon>Duplodnaviria</taxon>
        <taxon>Heunggongvirae</taxon>
        <taxon>Uroviricota</taxon>
        <taxon>Caudoviricetes</taxon>
        <taxon>Vequintavirinae</taxon>
        <taxon>Septuagintavirus</taxon>
        <taxon>Septuagintavirus A73</taxon>
    </lineage>
</organism>
<sequence length="54" mass="6651">MGNTIRKIKWKFWEYALVVAGYLFGYGHEVYYGVKHNRNMAYFAWKFPERKEKK</sequence>
<protein>
    <submittedName>
        <fullName evidence="2">Uncharacterized protein</fullName>
    </submittedName>
</protein>
<dbReference type="Proteomes" id="UP001223579">
    <property type="component" value="Segment"/>
</dbReference>
<dbReference type="EMBL" id="OP778609">
    <property type="protein sequence ID" value="WBF77644.1"/>
    <property type="molecule type" value="Genomic_DNA"/>
</dbReference>
<reference evidence="2 3" key="1">
    <citation type="submission" date="2022-11" db="EMBL/GenBank/DDBJ databases">
        <authorList>
            <person name="Cortes-Martin A."/>
            <person name="Buttimer C.T.H."/>
            <person name="Hill C."/>
        </authorList>
    </citation>
    <scope>NUCLEOTIDE SEQUENCE [LARGE SCALE GENOMIC DNA]</scope>
</reference>
<proteinExistence type="predicted"/>
<feature type="transmembrane region" description="Helical" evidence="1">
    <location>
        <begin position="12"/>
        <end position="34"/>
    </location>
</feature>
<name>A0AAE9VXE0_9CAUD</name>
<keyword evidence="1" id="KW-0472">Membrane</keyword>